<dbReference type="Proteomes" id="UP000265020">
    <property type="component" value="Unassembled WGS sequence"/>
</dbReference>
<dbReference type="InterPro" id="IPR011611">
    <property type="entry name" value="PfkB_dom"/>
</dbReference>
<protein>
    <submittedName>
        <fullName evidence="7">Zgc:136858</fullName>
    </submittedName>
</protein>
<dbReference type="InterPro" id="IPR007342">
    <property type="entry name" value="PsuG"/>
</dbReference>
<feature type="domain" description="Carbohydrate kinase PfkB" evidence="6">
    <location>
        <begin position="205"/>
        <end position="395"/>
    </location>
</feature>
<dbReference type="SUPFAM" id="SSF53613">
    <property type="entry name" value="Ribokinase-like"/>
    <property type="match status" value="1"/>
</dbReference>
<dbReference type="Gene3D" id="3.40.1790.10">
    <property type="entry name" value="Indigoidine synthase domain"/>
    <property type="match status" value="1"/>
</dbReference>
<dbReference type="SUPFAM" id="SSF110581">
    <property type="entry name" value="Indigoidine synthase A-like"/>
    <property type="match status" value="1"/>
</dbReference>
<organism evidence="7 8">
    <name type="scientific">Cyprinodon variegatus</name>
    <name type="common">Sheepshead minnow</name>
    <dbReference type="NCBI Taxonomy" id="28743"/>
    <lineage>
        <taxon>Eukaryota</taxon>
        <taxon>Metazoa</taxon>
        <taxon>Chordata</taxon>
        <taxon>Craniata</taxon>
        <taxon>Vertebrata</taxon>
        <taxon>Euteleostomi</taxon>
        <taxon>Actinopterygii</taxon>
        <taxon>Neopterygii</taxon>
        <taxon>Teleostei</taxon>
        <taxon>Neoteleostei</taxon>
        <taxon>Acanthomorphata</taxon>
        <taxon>Ovalentaria</taxon>
        <taxon>Atherinomorphae</taxon>
        <taxon>Cyprinodontiformes</taxon>
        <taxon>Cyprinodontidae</taxon>
        <taxon>Cyprinodon</taxon>
    </lineage>
</organism>
<evidence type="ECO:0000256" key="1">
    <source>
        <dbReference type="ARBA" id="ARBA00022723"/>
    </source>
</evidence>
<dbReference type="STRING" id="28743.ENSCVAP00000007732"/>
<dbReference type="OMA" id="CAVINQN"/>
<keyword evidence="5" id="KW-0326">Glycosidase</keyword>
<sequence length="447" mass="48065">MIAAHRAGIPVFVTGGIGGVHRDGQNSLDISADLTELGRTPIAVISAGVKSVLDIARTLEFLETQGVCVSTFGASKNFPAFFTPNSGFTSACNVHNPDEAADLIASALSLGLQSGVLIAVPIPEEHAAVGHQIQEAIETALTAVSVQGIKGRDVTPFILQKVSELTQGKSLQANIALIHNNAKVGSQIACALSNQDVGKPQKDSDVVIIGGINVDFINLSFFQFGQTNPGSVCQSFGGVGRNIADSLSRLDKRPLFISVTGADANGDAVFNYCKHMNTSGVARLEKQNTATYCAVINQNGELTLGLGDMDIHKQITEQYVSQFEKQISSAKLVCLDGNLPAPTINYVCNLAGKYNFNIWYEPTDTEKACKPFLSDAWKYLSYSSPNMAELCMMNKTLGHTVPEGNFYYDDVPGNDMFLYRQQRKQHHLLGSGGLSTFSTRGRLRSYS</sequence>
<dbReference type="Pfam" id="PF04227">
    <property type="entry name" value="Indigoidine_A"/>
    <property type="match status" value="1"/>
</dbReference>
<evidence type="ECO:0000259" key="6">
    <source>
        <dbReference type="Pfam" id="PF00294"/>
    </source>
</evidence>
<evidence type="ECO:0000256" key="5">
    <source>
        <dbReference type="ARBA" id="ARBA00023295"/>
    </source>
</evidence>
<keyword evidence="1" id="KW-0479">Metal-binding</keyword>
<accession>A0A3Q2CQH3</accession>
<proteinExistence type="predicted"/>
<dbReference type="GO" id="GO:0004730">
    <property type="term" value="F:pseudouridylate synthase activity"/>
    <property type="evidence" value="ECO:0007669"/>
    <property type="project" value="InterPro"/>
</dbReference>
<dbReference type="GO" id="GO:0046872">
    <property type="term" value="F:metal ion binding"/>
    <property type="evidence" value="ECO:0007669"/>
    <property type="project" value="UniProtKB-KW"/>
</dbReference>
<dbReference type="GO" id="GO:0044281">
    <property type="term" value="P:small molecule metabolic process"/>
    <property type="evidence" value="ECO:0007669"/>
    <property type="project" value="UniProtKB-ARBA"/>
</dbReference>
<keyword evidence="3" id="KW-0464">Manganese</keyword>
<dbReference type="AlphaFoldDB" id="A0A3Q2CQH3"/>
<dbReference type="PANTHER" id="PTHR42909">
    <property type="entry name" value="ZGC:136858"/>
    <property type="match status" value="1"/>
</dbReference>
<evidence type="ECO:0000313" key="8">
    <source>
        <dbReference type="Proteomes" id="UP000265020"/>
    </source>
</evidence>
<evidence type="ECO:0000256" key="4">
    <source>
        <dbReference type="ARBA" id="ARBA00023239"/>
    </source>
</evidence>
<dbReference type="InterPro" id="IPR029056">
    <property type="entry name" value="Ribokinase-like"/>
</dbReference>
<dbReference type="GO" id="GO:0006796">
    <property type="term" value="P:phosphate-containing compound metabolic process"/>
    <property type="evidence" value="ECO:0007669"/>
    <property type="project" value="UniProtKB-ARBA"/>
</dbReference>
<dbReference type="GeneTree" id="ENSGT00390000007427"/>
<dbReference type="Pfam" id="PF00294">
    <property type="entry name" value="PfkB"/>
    <property type="match status" value="1"/>
</dbReference>
<dbReference type="GO" id="GO:0016798">
    <property type="term" value="F:hydrolase activity, acting on glycosyl bonds"/>
    <property type="evidence" value="ECO:0007669"/>
    <property type="project" value="UniProtKB-KW"/>
</dbReference>
<evidence type="ECO:0000256" key="3">
    <source>
        <dbReference type="ARBA" id="ARBA00023211"/>
    </source>
</evidence>
<dbReference type="InterPro" id="IPR022830">
    <property type="entry name" value="Indigdn_synthA-like"/>
</dbReference>
<dbReference type="Gene3D" id="3.40.1190.20">
    <property type="match status" value="1"/>
</dbReference>
<name>A0A3Q2CQH3_CYPVA</name>
<evidence type="ECO:0000313" key="7">
    <source>
        <dbReference type="Ensembl" id="ENSCVAP00000007732.1"/>
    </source>
</evidence>
<dbReference type="Ensembl" id="ENSCVAT00000002808.1">
    <property type="protein sequence ID" value="ENSCVAP00000007732.1"/>
    <property type="gene ID" value="ENSCVAG00000009439.1"/>
</dbReference>
<keyword evidence="4" id="KW-0456">Lyase</keyword>
<keyword evidence="8" id="KW-1185">Reference proteome</keyword>
<reference evidence="7" key="2">
    <citation type="submission" date="2025-09" db="UniProtKB">
        <authorList>
            <consortium name="Ensembl"/>
        </authorList>
    </citation>
    <scope>IDENTIFICATION</scope>
</reference>
<keyword evidence="2" id="KW-0378">Hydrolase</keyword>
<dbReference type="PANTHER" id="PTHR42909:SF1">
    <property type="entry name" value="CARBOHYDRATE KINASE PFKB DOMAIN-CONTAINING PROTEIN"/>
    <property type="match status" value="1"/>
</dbReference>
<reference evidence="7" key="1">
    <citation type="submission" date="2025-08" db="UniProtKB">
        <authorList>
            <consortium name="Ensembl"/>
        </authorList>
    </citation>
    <scope>IDENTIFICATION</scope>
</reference>
<dbReference type="GO" id="GO:0005737">
    <property type="term" value="C:cytoplasm"/>
    <property type="evidence" value="ECO:0007669"/>
    <property type="project" value="TreeGrafter"/>
</dbReference>
<evidence type="ECO:0000256" key="2">
    <source>
        <dbReference type="ARBA" id="ARBA00022801"/>
    </source>
</evidence>